<gene>
    <name evidence="1" type="ORF">ATZ99_00780</name>
</gene>
<dbReference type="Proteomes" id="UP000075737">
    <property type="component" value="Unassembled WGS sequence"/>
</dbReference>
<proteinExistence type="predicted"/>
<name>A0A161R9N9_9FIRM</name>
<accession>A0A161R9N9</accession>
<dbReference type="RefSeq" id="WP_157074674.1">
    <property type="nucleotide sequence ID" value="NZ_LOHZ01000015.1"/>
</dbReference>
<protein>
    <submittedName>
        <fullName evidence="1">Uncharacterized protein</fullName>
    </submittedName>
</protein>
<reference evidence="1 2" key="1">
    <citation type="submission" date="2015-12" db="EMBL/GenBank/DDBJ databases">
        <title>Draft genome of Thermovenabulum gondwanense isolated from a red thermophilic microbial mat colonisisng an outflow channel of a bore well.</title>
        <authorList>
            <person name="Patel B.K."/>
        </authorList>
    </citation>
    <scope>NUCLEOTIDE SEQUENCE [LARGE SCALE GENOMIC DNA]</scope>
    <source>
        <strain evidence="1 2">R270</strain>
    </source>
</reference>
<sequence>MEIYQKLHSPQLKASPVVARTKARFMLAILSQLEPLLEQIKEYDKEIERLFNLHSDSRLFGNLPGAGSWLAPRLLAE</sequence>
<evidence type="ECO:0000313" key="1">
    <source>
        <dbReference type="EMBL" id="KYO68569.1"/>
    </source>
</evidence>
<dbReference type="EMBL" id="LOHZ01000015">
    <property type="protein sequence ID" value="KYO68569.1"/>
    <property type="molecule type" value="Genomic_DNA"/>
</dbReference>
<keyword evidence="2" id="KW-1185">Reference proteome</keyword>
<evidence type="ECO:0000313" key="2">
    <source>
        <dbReference type="Proteomes" id="UP000075737"/>
    </source>
</evidence>
<dbReference type="OrthoDB" id="9811278at2"/>
<comment type="caution">
    <text evidence="1">The sequence shown here is derived from an EMBL/GenBank/DDBJ whole genome shotgun (WGS) entry which is preliminary data.</text>
</comment>
<dbReference type="AlphaFoldDB" id="A0A161R9N9"/>
<organism evidence="1 2">
    <name type="scientific">Thermovenabulum gondwanense</name>
    <dbReference type="NCBI Taxonomy" id="520767"/>
    <lineage>
        <taxon>Bacteria</taxon>
        <taxon>Bacillati</taxon>
        <taxon>Bacillota</taxon>
        <taxon>Clostridia</taxon>
        <taxon>Thermosediminibacterales</taxon>
        <taxon>Thermosediminibacteraceae</taxon>
        <taxon>Thermovenabulum</taxon>
    </lineage>
</organism>